<dbReference type="SUPFAM" id="SSF89155">
    <property type="entry name" value="TorD-like"/>
    <property type="match status" value="1"/>
</dbReference>
<organism evidence="3 4">
    <name type="scientific">Actinomadura napierensis</name>
    <dbReference type="NCBI Taxonomy" id="267854"/>
    <lineage>
        <taxon>Bacteria</taxon>
        <taxon>Bacillati</taxon>
        <taxon>Actinomycetota</taxon>
        <taxon>Actinomycetes</taxon>
        <taxon>Streptosporangiales</taxon>
        <taxon>Thermomonosporaceae</taxon>
        <taxon>Actinomadura</taxon>
    </lineage>
</organism>
<dbReference type="InterPro" id="IPR020945">
    <property type="entry name" value="DMSO/NO3_reduct_chaperone"/>
</dbReference>
<dbReference type="NCBIfam" id="TIGR00684">
    <property type="entry name" value="narJ"/>
    <property type="match status" value="1"/>
</dbReference>
<reference evidence="3 4" key="1">
    <citation type="journal article" date="2019" name="Int. J. Syst. Evol. Microbiol.">
        <title>The Global Catalogue of Microorganisms (GCM) 10K type strain sequencing project: providing services to taxonomists for standard genome sequencing and annotation.</title>
        <authorList>
            <consortium name="The Broad Institute Genomics Platform"/>
            <consortium name="The Broad Institute Genome Sequencing Center for Infectious Disease"/>
            <person name="Wu L."/>
            <person name="Ma J."/>
        </authorList>
    </citation>
    <scope>NUCLEOTIDE SEQUENCE [LARGE SCALE GENOMIC DNA]</scope>
    <source>
        <strain evidence="3 4">JCM 13850</strain>
    </source>
</reference>
<evidence type="ECO:0008006" key="5">
    <source>
        <dbReference type="Google" id="ProtNLM"/>
    </source>
</evidence>
<evidence type="ECO:0000256" key="2">
    <source>
        <dbReference type="SAM" id="MobiDB-lite"/>
    </source>
</evidence>
<dbReference type="PANTHER" id="PTHR43680:SF2">
    <property type="entry name" value="NITRATE REDUCTASE MOLYBDENUM COFACTOR ASSEMBLY CHAPERONE NARJ"/>
    <property type="match status" value="1"/>
</dbReference>
<comment type="caution">
    <text evidence="3">The sequence shown here is derived from an EMBL/GenBank/DDBJ whole genome shotgun (WGS) entry which is preliminary data.</text>
</comment>
<dbReference type="Pfam" id="PF02613">
    <property type="entry name" value="Nitrate_red_del"/>
    <property type="match status" value="1"/>
</dbReference>
<feature type="region of interest" description="Disordered" evidence="2">
    <location>
        <begin position="187"/>
        <end position="214"/>
    </location>
</feature>
<dbReference type="EMBL" id="BAAAMR010000005">
    <property type="protein sequence ID" value="GAA2123489.1"/>
    <property type="molecule type" value="Genomic_DNA"/>
</dbReference>
<evidence type="ECO:0000313" key="4">
    <source>
        <dbReference type="Proteomes" id="UP001501020"/>
    </source>
</evidence>
<keyword evidence="1" id="KW-0534">Nitrate assimilation</keyword>
<dbReference type="InterPro" id="IPR036411">
    <property type="entry name" value="TorD-like_sf"/>
</dbReference>
<dbReference type="Proteomes" id="UP001501020">
    <property type="component" value="Unassembled WGS sequence"/>
</dbReference>
<dbReference type="InterPro" id="IPR003765">
    <property type="entry name" value="NO3_reductase_chaperone_NarJ"/>
</dbReference>
<dbReference type="PANTHER" id="PTHR43680">
    <property type="entry name" value="NITRATE REDUCTASE MOLYBDENUM COFACTOR ASSEMBLY CHAPERONE"/>
    <property type="match status" value="1"/>
</dbReference>
<sequence>MSRDRAGGAVDPYKLASVLLQYPTMALFDGLDHLDAVAASASPKPARDAFARFLGWLRATQPTEVAQHYVETFDLRRRCALYLTYYRYGDTRKRGMAMLTFKATYRAAGYDPSEDELPDYLPLVLDFAALGPRGERLLRGHRADLELLRRALAEAGTPYADVVAAVCTRLPRLGRRDMALVRQAWEKGPPEEEVGLEPFAPPGYLDGSGTGARR</sequence>
<evidence type="ECO:0000313" key="3">
    <source>
        <dbReference type="EMBL" id="GAA2123489.1"/>
    </source>
</evidence>
<keyword evidence="4" id="KW-1185">Reference proteome</keyword>
<proteinExistence type="predicted"/>
<protein>
    <recommendedName>
        <fullName evidence="5">Nitrate reductase molybdenum cofactor assembly chaperone</fullName>
    </recommendedName>
</protein>
<name>A0ABN2Y9D8_9ACTN</name>
<gene>
    <name evidence="3" type="ORF">GCM10009727_10140</name>
</gene>
<accession>A0ABN2Y9D8</accession>
<evidence type="ECO:0000256" key="1">
    <source>
        <dbReference type="ARBA" id="ARBA00023063"/>
    </source>
</evidence>
<dbReference type="Gene3D" id="1.10.3480.10">
    <property type="entry name" value="TorD-like"/>
    <property type="match status" value="1"/>
</dbReference>
<dbReference type="RefSeq" id="WP_344261957.1">
    <property type="nucleotide sequence ID" value="NZ_BAAAMR010000005.1"/>
</dbReference>